<feature type="compositionally biased region" description="Low complexity" evidence="1">
    <location>
        <begin position="151"/>
        <end position="161"/>
    </location>
</feature>
<proteinExistence type="predicted"/>
<feature type="compositionally biased region" description="Basic and acidic residues" evidence="1">
    <location>
        <begin position="1"/>
        <end position="15"/>
    </location>
</feature>
<reference evidence="2 3" key="1">
    <citation type="submission" date="2017-03" db="EMBL/GenBank/DDBJ databases">
        <title>An alternative strategy for trypanosome survival in the mammalian bloodstream revealed through genome and transcriptome analysis of the ubiquitous bovine parasite Trypanosoma (Megatrypanum) theileri.</title>
        <authorList>
            <person name="Kelly S."/>
            <person name="Ivens A."/>
            <person name="Mott A."/>
            <person name="O'Neill E."/>
            <person name="Emms D."/>
            <person name="Macleod O."/>
            <person name="Voorheis P."/>
            <person name="Matthews J."/>
            <person name="Matthews K."/>
            <person name="Carrington M."/>
        </authorList>
    </citation>
    <scope>NUCLEOTIDE SEQUENCE [LARGE SCALE GENOMIC DNA]</scope>
    <source>
        <strain evidence="2">Edinburgh</strain>
    </source>
</reference>
<comment type="caution">
    <text evidence="2">The sequence shown here is derived from an EMBL/GenBank/DDBJ whole genome shotgun (WGS) entry which is preliminary data.</text>
</comment>
<feature type="compositionally biased region" description="Acidic residues" evidence="1">
    <location>
        <begin position="400"/>
        <end position="410"/>
    </location>
</feature>
<accession>A0A1X0P3Z5</accession>
<dbReference type="GeneID" id="39982592"/>
<dbReference type="OrthoDB" id="245105at2759"/>
<dbReference type="AlphaFoldDB" id="A0A1X0P3Z5"/>
<feature type="compositionally biased region" description="Polar residues" evidence="1">
    <location>
        <begin position="368"/>
        <end position="384"/>
    </location>
</feature>
<feature type="region of interest" description="Disordered" evidence="1">
    <location>
        <begin position="368"/>
        <end position="474"/>
    </location>
</feature>
<evidence type="ECO:0000313" key="2">
    <source>
        <dbReference type="EMBL" id="ORC91561.1"/>
    </source>
</evidence>
<sequence length="902" mass="103629">MNGNSDYRRASHETPTRLQHLHNRQQHYHPREKQQQRERERECEKSNGIFSLLSYRPVTSDRHSTIKRLDSPRGNALQHLVLSPLHTPREGIPQQTVKRSLLGTSSSSYSSFSQRLSELSSPLSVPPTLQRQSHKSTQQQKSLISSLPPHTTTLTVNTNGNNRNCVVPISKQQPCTVSLLYSSYMAADLMDWKMKRRHDDIGAMVELLSLLMDREKENRLFILQEEAERRRTLQFIEMDERGAASFYSNALSAALSSLSISLGRRRRSTDIMYMPQMQNNCFDLKSHATATSITTSSTTKRDPSWRNVNKRRNIMDEYDSDEFVRTSSVSAVMSDADRKLMLSDEELASRELITIVEEGRRSLLLNDPNVNACSLNSGSHLSGRTDSDERDDNNKNNNSDDYDNDDDDDGDMGKFFIGTSQPKWLSQGTNNAHDNYDYDDDEEEEEIGRRQDETETDEQSERKDNCSSQGFMADPDVYQRYWEDRWVSGTPEQPEYTAPTAIPREELLQWRDASREQEQQEQLNRQSLILRDEFDMDSFRLAEEERLKALLEDLLLEERRSREALLLLQASDASRLAEQSAALWHSRRVQDVIARWSDNVVREEEAARRRICGDFEYQQSGLASEVQSPLTPHRVRVGSERRERHAICSAFCEGIYAAMTAAVEAVMEEEREERLRLERAAQPKYTQILWEMELMGERQELLLEEMSARKAVEYNEVGQWMDLRVLRDLQRNQLLHTREQSTSSNVGVGVGVGGSVERVREMNVQSHESSSHSGFVFGSVSSQSTISGQIEYETDSTFSSPSIEMENDDIVPFNKSHNWQGTTLSLSPYSPYTPMVTAAKRGRGENVMASIEREERKERDAIFATWLRGFDNLMELDVMGTEELKRTIFFCNAITRSRVRSN</sequence>
<feature type="compositionally biased region" description="Basic residues" evidence="1">
    <location>
        <begin position="19"/>
        <end position="28"/>
    </location>
</feature>
<feature type="compositionally biased region" description="Basic and acidic residues" evidence="1">
    <location>
        <begin position="29"/>
        <end position="45"/>
    </location>
</feature>
<dbReference type="EMBL" id="NBCO01000005">
    <property type="protein sequence ID" value="ORC91561.1"/>
    <property type="molecule type" value="Genomic_DNA"/>
</dbReference>
<dbReference type="VEuPathDB" id="TriTrypDB:TM35_000051570"/>
<evidence type="ECO:0000256" key="1">
    <source>
        <dbReference type="SAM" id="MobiDB-lite"/>
    </source>
</evidence>
<feature type="region of interest" description="Disordered" evidence="1">
    <location>
        <begin position="1"/>
        <end position="45"/>
    </location>
</feature>
<name>A0A1X0P3Z5_9TRYP</name>
<dbReference type="Proteomes" id="UP000192257">
    <property type="component" value="Unassembled WGS sequence"/>
</dbReference>
<feature type="compositionally biased region" description="Acidic residues" evidence="1">
    <location>
        <begin position="437"/>
        <end position="446"/>
    </location>
</feature>
<organism evidence="2 3">
    <name type="scientific">Trypanosoma theileri</name>
    <dbReference type="NCBI Taxonomy" id="67003"/>
    <lineage>
        <taxon>Eukaryota</taxon>
        <taxon>Discoba</taxon>
        <taxon>Euglenozoa</taxon>
        <taxon>Kinetoplastea</taxon>
        <taxon>Metakinetoplastina</taxon>
        <taxon>Trypanosomatida</taxon>
        <taxon>Trypanosomatidae</taxon>
        <taxon>Trypanosoma</taxon>
    </lineage>
</organism>
<gene>
    <name evidence="2" type="ORF">TM35_000051570</name>
</gene>
<evidence type="ECO:0000313" key="3">
    <source>
        <dbReference type="Proteomes" id="UP000192257"/>
    </source>
</evidence>
<feature type="region of interest" description="Disordered" evidence="1">
    <location>
        <begin position="120"/>
        <end position="161"/>
    </location>
</feature>
<dbReference type="RefSeq" id="XP_028885627.1">
    <property type="nucleotide sequence ID" value="XM_029022812.1"/>
</dbReference>
<feature type="compositionally biased region" description="Basic and acidic residues" evidence="1">
    <location>
        <begin position="447"/>
        <end position="465"/>
    </location>
</feature>
<feature type="compositionally biased region" description="Polar residues" evidence="1">
    <location>
        <begin position="135"/>
        <end position="150"/>
    </location>
</feature>
<keyword evidence="3" id="KW-1185">Reference proteome</keyword>
<protein>
    <submittedName>
        <fullName evidence="2">Uncharacterized protein</fullName>
    </submittedName>
</protein>
<feature type="compositionally biased region" description="Low complexity" evidence="1">
    <location>
        <begin position="120"/>
        <end position="129"/>
    </location>
</feature>
<feature type="compositionally biased region" description="Polar residues" evidence="1">
    <location>
        <begin position="418"/>
        <end position="433"/>
    </location>
</feature>